<sequence length="142" mass="16252">MDKAVTKVMNVEIAIIIKVSPIDVKNLDFITYSCLADHPRQPQEEHNTPNAHHVSNEDTFDPAKFVANWIIMICFNFSIFYRLLLVERVIGFATIKEFGQCWPRQRMLSSIVVNMRCGVTTNLTIRISGKTQSCPCYNCLLL</sequence>
<organism evidence="2 3">
    <name type="scientific">Daphnia sinensis</name>
    <dbReference type="NCBI Taxonomy" id="1820382"/>
    <lineage>
        <taxon>Eukaryota</taxon>
        <taxon>Metazoa</taxon>
        <taxon>Ecdysozoa</taxon>
        <taxon>Arthropoda</taxon>
        <taxon>Crustacea</taxon>
        <taxon>Branchiopoda</taxon>
        <taxon>Diplostraca</taxon>
        <taxon>Cladocera</taxon>
        <taxon>Anomopoda</taxon>
        <taxon>Daphniidae</taxon>
        <taxon>Daphnia</taxon>
        <taxon>Daphnia similis group</taxon>
    </lineage>
</organism>
<keyword evidence="1" id="KW-0472">Membrane</keyword>
<name>A0AAD5L5F1_9CRUS</name>
<accession>A0AAD5L5F1</accession>
<dbReference type="EMBL" id="WJBH02000007">
    <property type="protein sequence ID" value="KAI9556391.1"/>
    <property type="molecule type" value="Genomic_DNA"/>
</dbReference>
<feature type="transmembrane region" description="Helical" evidence="1">
    <location>
        <begin position="66"/>
        <end position="85"/>
    </location>
</feature>
<evidence type="ECO:0000313" key="2">
    <source>
        <dbReference type="EMBL" id="KAI9556391.1"/>
    </source>
</evidence>
<gene>
    <name evidence="2" type="ORF">GHT06_018965</name>
</gene>
<dbReference type="Proteomes" id="UP000820818">
    <property type="component" value="Linkage Group LG7"/>
</dbReference>
<comment type="caution">
    <text evidence="2">The sequence shown here is derived from an EMBL/GenBank/DDBJ whole genome shotgun (WGS) entry which is preliminary data.</text>
</comment>
<keyword evidence="1" id="KW-0812">Transmembrane</keyword>
<keyword evidence="1" id="KW-1133">Transmembrane helix</keyword>
<evidence type="ECO:0000256" key="1">
    <source>
        <dbReference type="SAM" id="Phobius"/>
    </source>
</evidence>
<reference evidence="2 3" key="1">
    <citation type="submission" date="2022-05" db="EMBL/GenBank/DDBJ databases">
        <title>A multi-omics perspective on studying reproductive biology in Daphnia sinensis.</title>
        <authorList>
            <person name="Jia J."/>
        </authorList>
    </citation>
    <scope>NUCLEOTIDE SEQUENCE [LARGE SCALE GENOMIC DNA]</scope>
    <source>
        <strain evidence="2 3">WSL</strain>
    </source>
</reference>
<dbReference type="AlphaFoldDB" id="A0AAD5L5F1"/>
<proteinExistence type="predicted"/>
<protein>
    <submittedName>
        <fullName evidence="2">Uncharacterized protein</fullName>
    </submittedName>
</protein>
<evidence type="ECO:0000313" key="3">
    <source>
        <dbReference type="Proteomes" id="UP000820818"/>
    </source>
</evidence>
<keyword evidence="3" id="KW-1185">Reference proteome</keyword>